<organism evidence="2 3">
    <name type="scientific">Emericella nidulans (strain FGSC A4 / ATCC 38163 / CBS 112.46 / NRRL 194 / M139)</name>
    <name type="common">Aspergillus nidulans</name>
    <dbReference type="NCBI Taxonomy" id="227321"/>
    <lineage>
        <taxon>Eukaryota</taxon>
        <taxon>Fungi</taxon>
        <taxon>Dikarya</taxon>
        <taxon>Ascomycota</taxon>
        <taxon>Pezizomycotina</taxon>
        <taxon>Eurotiomycetes</taxon>
        <taxon>Eurotiomycetidae</taxon>
        <taxon>Eurotiales</taxon>
        <taxon>Aspergillaceae</taxon>
        <taxon>Aspergillus</taxon>
        <taxon>Aspergillus subgen. Nidulantes</taxon>
    </lineage>
</organism>
<feature type="compositionally biased region" description="Basic and acidic residues" evidence="1">
    <location>
        <begin position="188"/>
        <end position="218"/>
    </location>
</feature>
<protein>
    <submittedName>
        <fullName evidence="2">Uncharacterized protein</fullName>
    </submittedName>
</protein>
<feature type="region of interest" description="Disordered" evidence="1">
    <location>
        <begin position="176"/>
        <end position="218"/>
    </location>
</feature>
<evidence type="ECO:0000313" key="2">
    <source>
        <dbReference type="EMBL" id="CBF69387.1"/>
    </source>
</evidence>
<dbReference type="Proteomes" id="UP000000560">
    <property type="component" value="Chromosome I"/>
</dbReference>
<accession>C8V052</accession>
<dbReference type="InParanoid" id="Q5AZ05"/>
<accession>Q5AZ05</accession>
<dbReference type="HOGENOM" id="CLU_1111387_0_0_1"/>
<reference evidence="3" key="1">
    <citation type="journal article" date="2005" name="Nature">
        <title>Sequencing of Aspergillus nidulans and comparative analysis with A. fumigatus and A. oryzae.</title>
        <authorList>
            <person name="Galagan J.E."/>
            <person name="Calvo S.E."/>
            <person name="Cuomo C."/>
            <person name="Ma L.J."/>
            <person name="Wortman J.R."/>
            <person name="Batzoglou S."/>
            <person name="Lee S.I."/>
            <person name="Basturkmen M."/>
            <person name="Spevak C.C."/>
            <person name="Clutterbuck J."/>
            <person name="Kapitonov V."/>
            <person name="Jurka J."/>
            <person name="Scazzocchio C."/>
            <person name="Farman M."/>
            <person name="Butler J."/>
            <person name="Purcell S."/>
            <person name="Harris S."/>
            <person name="Braus G.H."/>
            <person name="Draht O."/>
            <person name="Busch S."/>
            <person name="D'Enfert C."/>
            <person name="Bouchier C."/>
            <person name="Goldman G.H."/>
            <person name="Bell-Pedersen D."/>
            <person name="Griffiths-Jones S."/>
            <person name="Doonan J.H."/>
            <person name="Yu J."/>
            <person name="Vienken K."/>
            <person name="Pain A."/>
            <person name="Freitag M."/>
            <person name="Selker E.U."/>
            <person name="Archer D.B."/>
            <person name="Penalva M.A."/>
            <person name="Oakley B.R."/>
            <person name="Momany M."/>
            <person name="Tanaka T."/>
            <person name="Kumagai T."/>
            <person name="Asai K."/>
            <person name="Machida M."/>
            <person name="Nierman W.C."/>
            <person name="Denning D.W."/>
            <person name="Caddick M."/>
            <person name="Hynes M."/>
            <person name="Paoletti M."/>
            <person name="Fischer R."/>
            <person name="Miller B."/>
            <person name="Dyer P."/>
            <person name="Sachs M.S."/>
            <person name="Osmani S.A."/>
            <person name="Birren B.W."/>
        </authorList>
    </citation>
    <scope>NUCLEOTIDE SEQUENCE [LARGE SCALE GENOMIC DNA]</scope>
    <source>
        <strain evidence="3">FGSC A4 / ATCC 38163 / CBS 112.46 / NRRL 194 / M139</strain>
    </source>
</reference>
<dbReference type="KEGG" id="ani:ANIA_06475"/>
<dbReference type="EMBL" id="BN001301">
    <property type="protein sequence ID" value="CBF69387.1"/>
    <property type="molecule type" value="Genomic_DNA"/>
</dbReference>
<reference evidence="3" key="2">
    <citation type="journal article" date="2009" name="Fungal Genet. Biol.">
        <title>The 2008 update of the Aspergillus nidulans genome annotation: a community effort.</title>
        <authorList>
            <person name="Wortman J.R."/>
            <person name="Gilsenan J.M."/>
            <person name="Joardar V."/>
            <person name="Deegan J."/>
            <person name="Clutterbuck J."/>
            <person name="Andersen M.R."/>
            <person name="Archer D."/>
            <person name="Bencina M."/>
            <person name="Braus G."/>
            <person name="Coutinho P."/>
            <person name="von Dohren H."/>
            <person name="Doonan J."/>
            <person name="Driessen A.J."/>
            <person name="Durek P."/>
            <person name="Espeso E."/>
            <person name="Fekete E."/>
            <person name="Flipphi M."/>
            <person name="Estrada C.G."/>
            <person name="Geysens S."/>
            <person name="Goldman G."/>
            <person name="de Groot P.W."/>
            <person name="Hansen K."/>
            <person name="Harris S.D."/>
            <person name="Heinekamp T."/>
            <person name="Helmstaedt K."/>
            <person name="Henrissat B."/>
            <person name="Hofmann G."/>
            <person name="Homan T."/>
            <person name="Horio T."/>
            <person name="Horiuchi H."/>
            <person name="James S."/>
            <person name="Jones M."/>
            <person name="Karaffa L."/>
            <person name="Karanyi Z."/>
            <person name="Kato M."/>
            <person name="Keller N."/>
            <person name="Kelly D.E."/>
            <person name="Kiel J.A."/>
            <person name="Kim J.M."/>
            <person name="van der Klei I.J."/>
            <person name="Klis F.M."/>
            <person name="Kovalchuk A."/>
            <person name="Krasevec N."/>
            <person name="Kubicek C.P."/>
            <person name="Liu B."/>
            <person name="Maccabe A."/>
            <person name="Meyer V."/>
            <person name="Mirabito P."/>
            <person name="Miskei M."/>
            <person name="Mos M."/>
            <person name="Mullins J."/>
            <person name="Nelson D.R."/>
            <person name="Nielsen J."/>
            <person name="Oakley B.R."/>
            <person name="Osmani S.A."/>
            <person name="Pakula T."/>
            <person name="Paszewski A."/>
            <person name="Paulsen I."/>
            <person name="Pilsyk S."/>
            <person name="Pocsi I."/>
            <person name="Punt P.J."/>
            <person name="Ram A.F."/>
            <person name="Ren Q."/>
            <person name="Robellet X."/>
            <person name="Robson G."/>
            <person name="Seiboth B."/>
            <person name="van Solingen P."/>
            <person name="Specht T."/>
            <person name="Sun J."/>
            <person name="Taheri-Talesh N."/>
            <person name="Takeshita N."/>
            <person name="Ussery D."/>
            <person name="vanKuyk P.A."/>
            <person name="Visser H."/>
            <person name="van de Vondervoort P.J."/>
            <person name="de Vries R.P."/>
            <person name="Walton J."/>
            <person name="Xiang X."/>
            <person name="Xiong Y."/>
            <person name="Zeng A.P."/>
            <person name="Brandt B.W."/>
            <person name="Cornell M.J."/>
            <person name="van den Hondel C.A."/>
            <person name="Visser J."/>
            <person name="Oliver S.G."/>
            <person name="Turner G."/>
        </authorList>
    </citation>
    <scope>GENOME REANNOTATION</scope>
    <source>
        <strain evidence="3">FGSC A4 / ATCC 38163 / CBS 112.46 / NRRL 194 / M139</strain>
    </source>
</reference>
<dbReference type="GeneID" id="2871368"/>
<name>Q5AZ05_EMENI</name>
<proteinExistence type="predicted"/>
<sequence>MGHWRVTFGGFWLRVLSVDEARRFSMPSIRDNNLRKSPEYCHYLEAVKDRELMLPDFKIGCLKYTVPSANRNILVKYLKDKNSYGMEFTLHNGPPTIKELMEAKGKSYLDYLKHKQAATKSKDHNTKGVKNFNEGEAGNDQDNGKGLSSGPSAMRVARQLNQLVRKELYPTRPVATQRAKAKGANMDNAKETSNKESILNKENKYKNKEEKAAEPEEVQGDDRYISEYLLQLTWISETLALI</sequence>
<feature type="region of interest" description="Disordered" evidence="1">
    <location>
        <begin position="118"/>
        <end position="151"/>
    </location>
</feature>
<gene>
    <name evidence="2" type="ORF">ANIA_06475</name>
</gene>
<evidence type="ECO:0000313" key="3">
    <source>
        <dbReference type="Proteomes" id="UP000000560"/>
    </source>
</evidence>
<keyword evidence="3" id="KW-1185">Reference proteome</keyword>
<dbReference type="RefSeq" id="XP_664079.1">
    <property type="nucleotide sequence ID" value="XM_658987.1"/>
</dbReference>
<dbReference type="AlphaFoldDB" id="Q5AZ05"/>
<evidence type="ECO:0000256" key="1">
    <source>
        <dbReference type="SAM" id="MobiDB-lite"/>
    </source>
</evidence>